<proteinExistence type="predicted"/>
<feature type="non-terminal residue" evidence="1">
    <location>
        <position position="1"/>
    </location>
</feature>
<dbReference type="AlphaFoldDB" id="X0UXX2"/>
<evidence type="ECO:0000313" key="1">
    <source>
        <dbReference type="EMBL" id="GAG10620.1"/>
    </source>
</evidence>
<comment type="caution">
    <text evidence="1">The sequence shown here is derived from an EMBL/GenBank/DDBJ whole genome shotgun (WGS) entry which is preliminary data.</text>
</comment>
<dbReference type="Pfam" id="PF11651">
    <property type="entry name" value="P22_CoatProtein"/>
    <property type="match status" value="1"/>
</dbReference>
<sequence>ASLGTVEDTTERSLNLVLNFRKHVALDFTTADMTHSAKEAFTERFITPPVLALANKVEQIVADEMRKAFYFFSGAAGTAPTTFKEMADVEGFMNDLGIPMGQRSMVWNNTDFSSFASNSNLQNSFNKKINTDINRRMFVGELANMDHFRSPVLATQQAGTGDANATPASGFVASGDVKTLVVSGTAITLQNLANNSTFKEGDVIKIAGVRSVNPLTLQSTGKDMMFTITADATSASGTEAILAITPSIVSSSTSPYRNIDNTT</sequence>
<protein>
    <submittedName>
        <fullName evidence="1">Uncharacterized protein</fullName>
    </submittedName>
</protein>
<name>X0UXX2_9ZZZZ</name>
<reference evidence="1" key="1">
    <citation type="journal article" date="2014" name="Front. Microbiol.">
        <title>High frequency of phylogenetically diverse reductive dehalogenase-homologous genes in deep subseafloor sedimentary metagenomes.</title>
        <authorList>
            <person name="Kawai M."/>
            <person name="Futagami T."/>
            <person name="Toyoda A."/>
            <person name="Takaki Y."/>
            <person name="Nishi S."/>
            <person name="Hori S."/>
            <person name="Arai W."/>
            <person name="Tsubouchi T."/>
            <person name="Morono Y."/>
            <person name="Uchiyama I."/>
            <person name="Ito T."/>
            <person name="Fujiyama A."/>
            <person name="Inagaki F."/>
            <person name="Takami H."/>
        </authorList>
    </citation>
    <scope>NUCLEOTIDE SEQUENCE</scope>
    <source>
        <strain evidence="1">Expedition CK06-06</strain>
    </source>
</reference>
<dbReference type="Gene3D" id="2.40.30.240">
    <property type="match status" value="1"/>
</dbReference>
<gene>
    <name evidence="1" type="ORF">S01H1_46778</name>
</gene>
<organism evidence="1">
    <name type="scientific">marine sediment metagenome</name>
    <dbReference type="NCBI Taxonomy" id="412755"/>
    <lineage>
        <taxon>unclassified sequences</taxon>
        <taxon>metagenomes</taxon>
        <taxon>ecological metagenomes</taxon>
    </lineage>
</organism>
<feature type="non-terminal residue" evidence="1">
    <location>
        <position position="263"/>
    </location>
</feature>
<dbReference type="InterPro" id="IPR024659">
    <property type="entry name" value="Phage_coat_Gp5"/>
</dbReference>
<accession>X0UXX2</accession>
<dbReference type="EMBL" id="BARS01029963">
    <property type="protein sequence ID" value="GAG10620.1"/>
    <property type="molecule type" value="Genomic_DNA"/>
</dbReference>